<keyword evidence="1" id="KW-0812">Transmembrane</keyword>
<evidence type="ECO:0000256" key="1">
    <source>
        <dbReference type="SAM" id="Phobius"/>
    </source>
</evidence>
<dbReference type="VEuPathDB" id="MicrosporidiaDB:TUBRATIS_003430"/>
<feature type="transmembrane region" description="Helical" evidence="1">
    <location>
        <begin position="65"/>
        <end position="84"/>
    </location>
</feature>
<dbReference type="Gene3D" id="1.20.1250.20">
    <property type="entry name" value="MFS general substrate transporter like domains"/>
    <property type="match status" value="2"/>
</dbReference>
<dbReference type="InterPro" id="IPR050549">
    <property type="entry name" value="MFS_Trehalose_Transporter"/>
</dbReference>
<organism evidence="2 3">
    <name type="scientific">Tubulinosema ratisbonensis</name>
    <dbReference type="NCBI Taxonomy" id="291195"/>
    <lineage>
        <taxon>Eukaryota</taxon>
        <taxon>Fungi</taxon>
        <taxon>Fungi incertae sedis</taxon>
        <taxon>Microsporidia</taxon>
        <taxon>Tubulinosematoidea</taxon>
        <taxon>Tubulinosematidae</taxon>
        <taxon>Tubulinosema</taxon>
    </lineage>
</organism>
<feature type="transmembrane region" description="Helical" evidence="1">
    <location>
        <begin position="221"/>
        <end position="242"/>
    </location>
</feature>
<dbReference type="PANTHER" id="PTHR48021">
    <property type="match status" value="1"/>
</dbReference>
<keyword evidence="3" id="KW-1185">Reference proteome</keyword>
<dbReference type="GO" id="GO:0016020">
    <property type="term" value="C:membrane"/>
    <property type="evidence" value="ECO:0007669"/>
    <property type="project" value="TreeGrafter"/>
</dbReference>
<dbReference type="AlphaFoldDB" id="A0A437APG8"/>
<reference evidence="2 3" key="1">
    <citation type="submission" date="2018-10" db="EMBL/GenBank/DDBJ databases">
        <title>Draft genome sequence of the microsporidian Tubulinosema ratisbonensis.</title>
        <authorList>
            <person name="Polonais V."/>
            <person name="Peyretaillade E."/>
            <person name="Niehus S."/>
            <person name="Wawrzyniak I."/>
            <person name="Franchet A."/>
            <person name="Gaspin C."/>
            <person name="Reichstadt M."/>
            <person name="Belser C."/>
            <person name="Labadie K."/>
            <person name="Delbac F."/>
            <person name="Ferrandon D."/>
        </authorList>
    </citation>
    <scope>NUCLEOTIDE SEQUENCE [LARGE SCALE GENOMIC DNA]</scope>
    <source>
        <strain evidence="2 3">Franzen</strain>
    </source>
</reference>
<feature type="transmembrane region" description="Helical" evidence="1">
    <location>
        <begin position="305"/>
        <end position="323"/>
    </location>
</feature>
<feature type="transmembrane region" description="Helical" evidence="1">
    <location>
        <begin position="9"/>
        <end position="26"/>
    </location>
</feature>
<feature type="transmembrane region" description="Helical" evidence="1">
    <location>
        <begin position="151"/>
        <end position="170"/>
    </location>
</feature>
<feature type="transmembrane region" description="Helical" evidence="1">
    <location>
        <begin position="182"/>
        <end position="209"/>
    </location>
</feature>
<name>A0A437APG8_9MICR</name>
<dbReference type="InterPro" id="IPR036259">
    <property type="entry name" value="MFS_trans_sf"/>
</dbReference>
<evidence type="ECO:0000313" key="2">
    <source>
        <dbReference type="EMBL" id="RVD93135.1"/>
    </source>
</evidence>
<evidence type="ECO:0000313" key="3">
    <source>
        <dbReference type="Proteomes" id="UP000282876"/>
    </source>
</evidence>
<dbReference type="PANTHER" id="PTHR48021:SF1">
    <property type="entry name" value="GH07001P-RELATED"/>
    <property type="match status" value="1"/>
</dbReference>
<sequence length="366" mass="42315">MDIKNNKGILFICSFTFLSIGFINGLTNTIDTLDKGFLSFYGSLPNIGVMVGLVIQQYLQINLKYLVVTGCLIHAISFYLEIFVCKNFILFLRFCLGLSFSFFMVCCTVYIEKLSLKKEINFFNSFSGSCGSIGLLICEGFSAFLKVKQEYYLYFFSFIFFVLFAFSFFLPDLQQEKSNFDFSCTINLLCFFLLLLIQQFTFVNCILSFSKRLFVSNIKNLSFYLALLNLTSNFVCVLFILLTNTPYLIYFTSLFLSSICLALLSINHLKNVLLFFLIFFYSCGTGPLTWTVISKFMRFEVKKEVYVLGNIINSFVSFLFVYFYSKFIGTKAEEISYYIGSGIILMLGYIFYQMKVKKYIKSNNIK</sequence>
<feature type="transmembrane region" description="Helical" evidence="1">
    <location>
        <begin position="90"/>
        <end position="111"/>
    </location>
</feature>
<dbReference type="EMBL" id="RCSS01000082">
    <property type="protein sequence ID" value="RVD93135.1"/>
    <property type="molecule type" value="Genomic_DNA"/>
</dbReference>
<comment type="caution">
    <text evidence="2">The sequence shown here is derived from an EMBL/GenBank/DDBJ whole genome shotgun (WGS) entry which is preliminary data.</text>
</comment>
<accession>A0A437APG8</accession>
<feature type="transmembrane region" description="Helical" evidence="1">
    <location>
        <begin position="38"/>
        <end position="58"/>
    </location>
</feature>
<feature type="transmembrane region" description="Helical" evidence="1">
    <location>
        <begin position="335"/>
        <end position="352"/>
    </location>
</feature>
<dbReference type="GO" id="GO:0022857">
    <property type="term" value="F:transmembrane transporter activity"/>
    <property type="evidence" value="ECO:0007669"/>
    <property type="project" value="TreeGrafter"/>
</dbReference>
<gene>
    <name evidence="2" type="ORF">TUBRATIS_003430</name>
</gene>
<keyword evidence="1" id="KW-1133">Transmembrane helix</keyword>
<keyword evidence="1" id="KW-0472">Membrane</keyword>
<proteinExistence type="predicted"/>
<feature type="transmembrane region" description="Helical" evidence="1">
    <location>
        <begin position="272"/>
        <end position="293"/>
    </location>
</feature>
<feature type="transmembrane region" description="Helical" evidence="1">
    <location>
        <begin position="247"/>
        <end position="266"/>
    </location>
</feature>
<dbReference type="SUPFAM" id="SSF103473">
    <property type="entry name" value="MFS general substrate transporter"/>
    <property type="match status" value="1"/>
</dbReference>
<dbReference type="Proteomes" id="UP000282876">
    <property type="component" value="Unassembled WGS sequence"/>
</dbReference>
<protein>
    <submittedName>
        <fullName evidence="2">Uncharacterized protein</fullName>
    </submittedName>
</protein>
<dbReference type="OrthoDB" id="2190282at2759"/>